<evidence type="ECO:0000256" key="2">
    <source>
        <dbReference type="ARBA" id="ARBA00007069"/>
    </source>
</evidence>
<dbReference type="Pfam" id="PF00528">
    <property type="entry name" value="BPD_transp_1"/>
    <property type="match status" value="1"/>
</dbReference>
<keyword evidence="5 8" id="KW-0812">Transmembrane</keyword>
<dbReference type="CDD" id="cd06261">
    <property type="entry name" value="TM_PBP2"/>
    <property type="match status" value="1"/>
</dbReference>
<comment type="subcellular location">
    <subcellularLocation>
        <location evidence="1 8">Cell membrane</location>
        <topology evidence="1 8">Multi-pass membrane protein</topology>
    </subcellularLocation>
</comment>
<reference evidence="10" key="1">
    <citation type="journal article" date="2015" name="Int. J. Syst. Evol. Microbiol.">
        <title>Rhizobium alvei sp. nov., isolated from a freshwater river.</title>
        <authorList>
            <person name="Sheu S.Y."/>
            <person name="Huang H.W."/>
            <person name="Young C.C."/>
            <person name="Chen W.M."/>
        </authorList>
    </citation>
    <scope>NUCLEOTIDE SEQUENCE</scope>
    <source>
        <strain evidence="10">TNR-22</strain>
    </source>
</reference>
<evidence type="ECO:0000313" key="10">
    <source>
        <dbReference type="EMBL" id="MDO6965474.1"/>
    </source>
</evidence>
<evidence type="ECO:0000259" key="9">
    <source>
        <dbReference type="PROSITE" id="PS50928"/>
    </source>
</evidence>
<evidence type="ECO:0000256" key="3">
    <source>
        <dbReference type="ARBA" id="ARBA00022448"/>
    </source>
</evidence>
<reference evidence="10" key="2">
    <citation type="submission" date="2023-07" db="EMBL/GenBank/DDBJ databases">
        <authorList>
            <person name="Shen H."/>
        </authorList>
    </citation>
    <scope>NUCLEOTIDE SEQUENCE</scope>
    <source>
        <strain evidence="10">TNR-22</strain>
    </source>
</reference>
<dbReference type="InterPro" id="IPR000515">
    <property type="entry name" value="MetI-like"/>
</dbReference>
<dbReference type="PANTHER" id="PTHR43848">
    <property type="entry name" value="PUTRESCINE TRANSPORT SYSTEM PERMEASE PROTEIN POTI"/>
    <property type="match status" value="1"/>
</dbReference>
<keyword evidence="4" id="KW-1003">Cell membrane</keyword>
<evidence type="ECO:0000256" key="5">
    <source>
        <dbReference type="ARBA" id="ARBA00022692"/>
    </source>
</evidence>
<dbReference type="InterPro" id="IPR051789">
    <property type="entry name" value="Bact_Polyamine_Transport"/>
</dbReference>
<protein>
    <submittedName>
        <fullName evidence="10">ABC transporter permease</fullName>
    </submittedName>
</protein>
<proteinExistence type="inferred from homology"/>
<keyword evidence="7 8" id="KW-0472">Membrane</keyword>
<name>A0ABT8YPD4_9HYPH</name>
<dbReference type="EMBL" id="JAUOZU010000012">
    <property type="protein sequence ID" value="MDO6965474.1"/>
    <property type="molecule type" value="Genomic_DNA"/>
</dbReference>
<keyword evidence="11" id="KW-1185">Reference proteome</keyword>
<evidence type="ECO:0000256" key="6">
    <source>
        <dbReference type="ARBA" id="ARBA00022989"/>
    </source>
</evidence>
<dbReference type="PANTHER" id="PTHR43848:SF2">
    <property type="entry name" value="PUTRESCINE TRANSPORT SYSTEM PERMEASE PROTEIN POTI"/>
    <property type="match status" value="1"/>
</dbReference>
<feature type="transmembrane region" description="Helical" evidence="8">
    <location>
        <begin position="131"/>
        <end position="151"/>
    </location>
</feature>
<evidence type="ECO:0000256" key="7">
    <source>
        <dbReference type="ARBA" id="ARBA00023136"/>
    </source>
</evidence>
<evidence type="ECO:0000256" key="8">
    <source>
        <dbReference type="RuleBase" id="RU363032"/>
    </source>
</evidence>
<keyword evidence="3 8" id="KW-0813">Transport</keyword>
<feature type="domain" description="ABC transmembrane type-1" evidence="9">
    <location>
        <begin position="62"/>
        <end position="251"/>
    </location>
</feature>
<feature type="transmembrane region" description="Helical" evidence="8">
    <location>
        <begin position="183"/>
        <end position="210"/>
    </location>
</feature>
<keyword evidence="6 8" id="KW-1133">Transmembrane helix</keyword>
<dbReference type="PROSITE" id="PS50928">
    <property type="entry name" value="ABC_TM1"/>
    <property type="match status" value="1"/>
</dbReference>
<feature type="transmembrane region" description="Helical" evidence="8">
    <location>
        <begin position="97"/>
        <end position="125"/>
    </location>
</feature>
<dbReference type="SUPFAM" id="SSF161098">
    <property type="entry name" value="MetI-like"/>
    <property type="match status" value="1"/>
</dbReference>
<dbReference type="Proteomes" id="UP001174932">
    <property type="component" value="Unassembled WGS sequence"/>
</dbReference>
<evidence type="ECO:0000313" key="11">
    <source>
        <dbReference type="Proteomes" id="UP001174932"/>
    </source>
</evidence>
<sequence length="268" mass="29185">MKRRFRFLTLYAVLFLGFLYGPTLLLPLFSFNDNTFAIFPLKGLTLRHYSAMVENHSMTDALVNSLAVGFSSALLATALGLPLAIALTRKLLPASGLLLGTVMLPLVVPSIVFAIAFLIVLVRVFGMDLSLGAVAAAHVFLCLPFSVMVLMSSLEGLDRSLEEASRDLGETAFGTFRRVTLPLIFPAVISSWLLCFITSFDEFVIAFFLSGTSPTLPVFLYGQLRFPAKLPSMLALGSVILLVSSVLVVGSEVIRRRWAARMSSPETL</sequence>
<gene>
    <name evidence="10" type="ORF">Q4481_16025</name>
</gene>
<accession>A0ABT8YPD4</accession>
<comment type="similarity">
    <text evidence="2">Belongs to the binding-protein-dependent transport system permease family. CysTW subfamily.</text>
</comment>
<organism evidence="10 11">
    <name type="scientific">Rhizobium alvei</name>
    <dbReference type="NCBI Taxonomy" id="1132659"/>
    <lineage>
        <taxon>Bacteria</taxon>
        <taxon>Pseudomonadati</taxon>
        <taxon>Pseudomonadota</taxon>
        <taxon>Alphaproteobacteria</taxon>
        <taxon>Hyphomicrobiales</taxon>
        <taxon>Rhizobiaceae</taxon>
        <taxon>Rhizobium/Agrobacterium group</taxon>
        <taxon>Rhizobium</taxon>
    </lineage>
</organism>
<evidence type="ECO:0000256" key="1">
    <source>
        <dbReference type="ARBA" id="ARBA00004651"/>
    </source>
</evidence>
<feature type="transmembrane region" description="Helical" evidence="8">
    <location>
        <begin position="230"/>
        <end position="254"/>
    </location>
</feature>
<evidence type="ECO:0000256" key="4">
    <source>
        <dbReference type="ARBA" id="ARBA00022475"/>
    </source>
</evidence>
<dbReference type="RefSeq" id="WP_304377411.1">
    <property type="nucleotide sequence ID" value="NZ_JAUOZU010000012.1"/>
</dbReference>
<comment type="caution">
    <text evidence="10">The sequence shown here is derived from an EMBL/GenBank/DDBJ whole genome shotgun (WGS) entry which is preliminary data.</text>
</comment>
<dbReference type="InterPro" id="IPR035906">
    <property type="entry name" value="MetI-like_sf"/>
</dbReference>
<dbReference type="Gene3D" id="1.10.3720.10">
    <property type="entry name" value="MetI-like"/>
    <property type="match status" value="1"/>
</dbReference>
<feature type="transmembrane region" description="Helical" evidence="8">
    <location>
        <begin position="61"/>
        <end position="85"/>
    </location>
</feature>